<accession>A0A1I8EMR5</accession>
<evidence type="ECO:0000256" key="2">
    <source>
        <dbReference type="SAM" id="SignalP"/>
    </source>
</evidence>
<feature type="signal peptide" evidence="2">
    <location>
        <begin position="1"/>
        <end position="19"/>
    </location>
</feature>
<feature type="chain" id="PRO_5009318282" evidence="2">
    <location>
        <begin position="20"/>
        <end position="60"/>
    </location>
</feature>
<proteinExistence type="predicted"/>
<name>A0A1I8EMR5_WUCBA</name>
<feature type="region of interest" description="Disordered" evidence="1">
    <location>
        <begin position="34"/>
        <end position="60"/>
    </location>
</feature>
<reference evidence="3" key="1">
    <citation type="submission" date="2016-11" db="UniProtKB">
        <authorList>
            <consortium name="WormBaseParasite"/>
        </authorList>
    </citation>
    <scope>IDENTIFICATION</scope>
    <source>
        <strain evidence="3">pt0022</strain>
    </source>
</reference>
<evidence type="ECO:0000313" key="3">
    <source>
        <dbReference type="WBParaSite" id="maker-PairedContig_3313-snap-gene-0.5-mRNA-1"/>
    </source>
</evidence>
<evidence type="ECO:0000256" key="1">
    <source>
        <dbReference type="SAM" id="MobiDB-lite"/>
    </source>
</evidence>
<organism evidence="3">
    <name type="scientific">Wuchereria bancrofti</name>
    <dbReference type="NCBI Taxonomy" id="6293"/>
    <lineage>
        <taxon>Eukaryota</taxon>
        <taxon>Metazoa</taxon>
        <taxon>Ecdysozoa</taxon>
        <taxon>Nematoda</taxon>
        <taxon>Chromadorea</taxon>
        <taxon>Rhabditida</taxon>
        <taxon>Spirurina</taxon>
        <taxon>Spiruromorpha</taxon>
        <taxon>Filarioidea</taxon>
        <taxon>Onchocercidae</taxon>
        <taxon>Wuchereria</taxon>
    </lineage>
</organism>
<keyword evidence="2" id="KW-0732">Signal</keyword>
<sequence length="60" mass="7066">MDFFLLLTILMAKFTLRQAQQHLLNNHQSDFTNNQHFDVHTNSQPQSKSATQSLYENCLR</sequence>
<dbReference type="WBParaSite" id="maker-PairedContig_3313-snap-gene-0.5-mRNA-1">
    <property type="protein sequence ID" value="maker-PairedContig_3313-snap-gene-0.5-mRNA-1"/>
    <property type="gene ID" value="maker-PairedContig_3313-snap-gene-0.5"/>
</dbReference>
<protein>
    <submittedName>
        <fullName evidence="3">Uncharacterized protein</fullName>
    </submittedName>
</protein>
<dbReference type="AlphaFoldDB" id="A0A1I8EMR5"/>